<dbReference type="EC" id="1.17.1.8" evidence="1"/>
<name>A0AC61S168_9FIRM</name>
<protein>
    <submittedName>
        <fullName evidence="1">4-hydroxy-tetrahydrodipicolinate reductase</fullName>
        <ecNumber evidence="1">1.17.1.8</ecNumber>
    </submittedName>
</protein>
<evidence type="ECO:0000313" key="1">
    <source>
        <dbReference type="EMBL" id="TGY97707.1"/>
    </source>
</evidence>
<reference evidence="1" key="1">
    <citation type="submission" date="2019-04" db="EMBL/GenBank/DDBJ databases">
        <title>Microbes associate with the intestines of laboratory mice.</title>
        <authorList>
            <person name="Navarre W."/>
            <person name="Wong E."/>
            <person name="Huang K."/>
            <person name="Tropini C."/>
            <person name="Ng K."/>
            <person name="Yu B."/>
        </authorList>
    </citation>
    <scope>NUCLEOTIDE SEQUENCE</scope>
    <source>
        <strain evidence="1">NM01_1-7b</strain>
    </source>
</reference>
<gene>
    <name evidence="1" type="ORF">E5329_03635</name>
</gene>
<organism evidence="1 2">
    <name type="scientific">Petralouisia muris</name>
    <dbReference type="NCBI Taxonomy" id="3032872"/>
    <lineage>
        <taxon>Bacteria</taxon>
        <taxon>Bacillati</taxon>
        <taxon>Bacillota</taxon>
        <taxon>Clostridia</taxon>
        <taxon>Lachnospirales</taxon>
        <taxon>Lachnospiraceae</taxon>
        <taxon>Petralouisia</taxon>
    </lineage>
</organism>
<accession>A0AC61S168</accession>
<keyword evidence="2" id="KW-1185">Reference proteome</keyword>
<proteinExistence type="predicted"/>
<dbReference type="Proteomes" id="UP000304953">
    <property type="component" value="Unassembled WGS sequence"/>
</dbReference>
<sequence length="254" mass="27460">MVRMIMHGCNGKMGQVITEICRKDSEIEIVAGVDPYTGVENAYPVFSSIEECEVEADVVVDFAAAGAVDSLLDYCVKRRLPVVLCTTGLNEAQLAQVEETGRQVAVLKSANMSLGVNTLMDLLKSAAKVLATAGFDIEIVEKHHNQKVDAPSGTALALADSINEALDQAYEYKYDRTQERKKRDKKEIGIQAVRGGSIVGEHEVIFAGMDEVIEMKHTAYSKSIFGKGAVEAAKFLAGKPAGRYDMKDVIAAGK</sequence>
<comment type="caution">
    <text evidence="1">The sequence shown here is derived from an EMBL/GenBank/DDBJ whole genome shotgun (WGS) entry which is preliminary data.</text>
</comment>
<evidence type="ECO:0000313" key="2">
    <source>
        <dbReference type="Proteomes" id="UP000304953"/>
    </source>
</evidence>
<keyword evidence="1" id="KW-0560">Oxidoreductase</keyword>
<dbReference type="EMBL" id="SRYA01000005">
    <property type="protein sequence ID" value="TGY97707.1"/>
    <property type="molecule type" value="Genomic_DNA"/>
</dbReference>